<keyword evidence="1" id="KW-0413">Isomerase</keyword>
<dbReference type="AlphaFoldDB" id="A0A8J4YCT2"/>
<accession>A0A8J4YCT2</accession>
<organism evidence="1 2">
    <name type="scientific">Chionoecetes opilio</name>
    <name type="common">Atlantic snow crab</name>
    <name type="synonym">Cancer opilio</name>
    <dbReference type="NCBI Taxonomy" id="41210"/>
    <lineage>
        <taxon>Eukaryota</taxon>
        <taxon>Metazoa</taxon>
        <taxon>Ecdysozoa</taxon>
        <taxon>Arthropoda</taxon>
        <taxon>Crustacea</taxon>
        <taxon>Multicrustacea</taxon>
        <taxon>Malacostraca</taxon>
        <taxon>Eumalacostraca</taxon>
        <taxon>Eucarida</taxon>
        <taxon>Decapoda</taxon>
        <taxon>Pleocyemata</taxon>
        <taxon>Brachyura</taxon>
        <taxon>Eubrachyura</taxon>
        <taxon>Majoidea</taxon>
        <taxon>Majidae</taxon>
        <taxon>Chionoecetes</taxon>
    </lineage>
</organism>
<protein>
    <submittedName>
        <fullName evidence="1">Peptidyl-prolyl cis-trans isomerase</fullName>
    </submittedName>
</protein>
<evidence type="ECO:0000313" key="2">
    <source>
        <dbReference type="Proteomes" id="UP000770661"/>
    </source>
</evidence>
<dbReference type="GO" id="GO:0016853">
    <property type="term" value="F:isomerase activity"/>
    <property type="evidence" value="ECO:0007669"/>
    <property type="project" value="UniProtKB-KW"/>
</dbReference>
<dbReference type="Gene3D" id="2.40.100.10">
    <property type="entry name" value="Cyclophilin-like"/>
    <property type="match status" value="1"/>
</dbReference>
<name>A0A8J4YCT2_CHIOP</name>
<dbReference type="InterPro" id="IPR029000">
    <property type="entry name" value="Cyclophilin-like_dom_sf"/>
</dbReference>
<dbReference type="Proteomes" id="UP000770661">
    <property type="component" value="Unassembled WGS sequence"/>
</dbReference>
<dbReference type="EMBL" id="JACEEZ010005425">
    <property type="protein sequence ID" value="KAG0725650.1"/>
    <property type="molecule type" value="Genomic_DNA"/>
</dbReference>
<keyword evidence="2" id="KW-1185">Reference proteome</keyword>
<reference evidence="1" key="1">
    <citation type="submission" date="2020-07" db="EMBL/GenBank/DDBJ databases">
        <title>The High-quality genome of the commercially important snow crab, Chionoecetes opilio.</title>
        <authorList>
            <person name="Jeong J.-H."/>
            <person name="Ryu S."/>
        </authorList>
    </citation>
    <scope>NUCLEOTIDE SEQUENCE</scope>
    <source>
        <strain evidence="1">MADBK_172401_WGS</strain>
        <tissue evidence="1">Digestive gland</tissue>
    </source>
</reference>
<dbReference type="SUPFAM" id="SSF50891">
    <property type="entry name" value="Cyclophilin-like"/>
    <property type="match status" value="1"/>
</dbReference>
<proteinExistence type="predicted"/>
<dbReference type="OrthoDB" id="6375055at2759"/>
<sequence>MGKTLVRPACVRTPRGQYHLLTCVETCDGGDTGWEVRTLFLTSFALTGLHGASRVALMKPCQGQTSHEESTHFPARVSTITQSLALQVDEVVAAKPPCRVFLVLGWKGRPSRRVLIHLRTNNPGARQFLLLCTGQRGPCHNGTTLFAVGRERQPGEFVWGGDYERNNGLGGAALLPDLDKCVYGESWMAGVVWGRWCDPAVGAQFGITTKDWPGLTVPCVIGKVEVGLEVVQEAARHRPITEVTVVDCGVVVD</sequence>
<gene>
    <name evidence="1" type="primary">PPIA_0</name>
    <name evidence="1" type="ORF">GWK47_004613</name>
</gene>
<comment type="caution">
    <text evidence="1">The sequence shown here is derived from an EMBL/GenBank/DDBJ whole genome shotgun (WGS) entry which is preliminary data.</text>
</comment>
<evidence type="ECO:0000313" key="1">
    <source>
        <dbReference type="EMBL" id="KAG0725650.1"/>
    </source>
</evidence>